<dbReference type="EC" id="2.7.7.65" evidence="2"/>
<dbReference type="SMART" id="SM00267">
    <property type="entry name" value="GGDEF"/>
    <property type="match status" value="1"/>
</dbReference>
<keyword evidence="4" id="KW-1133">Transmembrane helix</keyword>
<feature type="transmembrane region" description="Helical" evidence="4">
    <location>
        <begin position="131"/>
        <end position="147"/>
    </location>
</feature>
<sequence length="399" mass="45671">MKQTFSPNLSSSLKEKIAKYLIEDEVVMNWSVLNKCILMLILGSLVHVIWIVWKVFVLVSPNVWHWVNLPLLKLQLGLNILTLMVFIGLIYPCSVWRKKPAVQRWLPYVCVAIFVISLCRDGYIVGVLSPATMISYISLVTVGLVLFKRKIVYYALIPATLYLVLCGYLSLQGQISYAPIFYLHSIPYQNMFWVLTMMYFIAPILITCLILFEILLSQWRHREKLIQHLSQIDPLTNALNRRSISDCLEKLERKPTISYALVLIDLDHFKRINDQYGHDKGDETLIKVSEVLSQIIRDSDVVGRFGGEEFILILNQSSLEQAKIIAERCRQAIQQLNLISDLGESIRVTASFGIALSNTQLRPQQLLSQADKALYEAKACGRNQVKCYQEELLSEAKLC</sequence>
<gene>
    <name evidence="6" type="ORF">E0H85_16255</name>
</gene>
<dbReference type="Gene3D" id="3.30.70.270">
    <property type="match status" value="1"/>
</dbReference>
<dbReference type="PROSITE" id="PS50887">
    <property type="entry name" value="GGDEF"/>
    <property type="match status" value="1"/>
</dbReference>
<dbReference type="InterPro" id="IPR029787">
    <property type="entry name" value="Nucleotide_cyclase"/>
</dbReference>
<feature type="transmembrane region" description="Helical" evidence="4">
    <location>
        <begin position="37"/>
        <end position="56"/>
    </location>
</feature>
<comment type="catalytic activity">
    <reaction evidence="3">
        <text>2 GTP = 3',3'-c-di-GMP + 2 diphosphate</text>
        <dbReference type="Rhea" id="RHEA:24898"/>
        <dbReference type="ChEBI" id="CHEBI:33019"/>
        <dbReference type="ChEBI" id="CHEBI:37565"/>
        <dbReference type="ChEBI" id="CHEBI:58805"/>
        <dbReference type="EC" id="2.7.7.65"/>
    </reaction>
</comment>
<dbReference type="AlphaFoldDB" id="A0A4R0EE51"/>
<protein>
    <recommendedName>
        <fullName evidence="2">diguanylate cyclase</fullName>
        <ecNumber evidence="2">2.7.7.65</ecNumber>
    </recommendedName>
</protein>
<evidence type="ECO:0000256" key="1">
    <source>
        <dbReference type="ARBA" id="ARBA00001946"/>
    </source>
</evidence>
<evidence type="ECO:0000256" key="2">
    <source>
        <dbReference type="ARBA" id="ARBA00012528"/>
    </source>
</evidence>
<dbReference type="SUPFAM" id="SSF55073">
    <property type="entry name" value="Nucleotide cyclase"/>
    <property type="match status" value="1"/>
</dbReference>
<evidence type="ECO:0000313" key="7">
    <source>
        <dbReference type="Proteomes" id="UP000291380"/>
    </source>
</evidence>
<dbReference type="Proteomes" id="UP000291380">
    <property type="component" value="Unassembled WGS sequence"/>
</dbReference>
<dbReference type="InterPro" id="IPR043128">
    <property type="entry name" value="Rev_trsase/Diguanyl_cyclase"/>
</dbReference>
<comment type="cofactor">
    <cofactor evidence="1">
        <name>Mg(2+)</name>
        <dbReference type="ChEBI" id="CHEBI:18420"/>
    </cofactor>
</comment>
<dbReference type="OrthoDB" id="9812260at2"/>
<feature type="transmembrane region" description="Helical" evidence="4">
    <location>
        <begin position="152"/>
        <end position="171"/>
    </location>
</feature>
<reference evidence="6 7" key="1">
    <citation type="submission" date="2019-02" db="EMBL/GenBank/DDBJ databases">
        <title>High diversity of culturable Acinetobacter species in natural soil and water ecosystems.</title>
        <authorList>
            <person name="Radolfova-Krizova L."/>
            <person name="Nemec A."/>
        </authorList>
    </citation>
    <scope>NUCLEOTIDE SEQUENCE [LARGE SCALE GENOMIC DNA]</scope>
    <source>
        <strain evidence="6 7">ANC 4281</strain>
    </source>
</reference>
<feature type="domain" description="GGDEF" evidence="5">
    <location>
        <begin position="257"/>
        <end position="390"/>
    </location>
</feature>
<dbReference type="PANTHER" id="PTHR45138:SF9">
    <property type="entry name" value="DIGUANYLATE CYCLASE DGCM-RELATED"/>
    <property type="match status" value="1"/>
</dbReference>
<dbReference type="FunFam" id="3.30.70.270:FF:000001">
    <property type="entry name" value="Diguanylate cyclase domain protein"/>
    <property type="match status" value="1"/>
</dbReference>
<name>A0A4R0EE51_9GAMM</name>
<evidence type="ECO:0000256" key="4">
    <source>
        <dbReference type="SAM" id="Phobius"/>
    </source>
</evidence>
<keyword evidence="4" id="KW-0812">Transmembrane</keyword>
<proteinExistence type="predicted"/>
<dbReference type="RefSeq" id="WP_131272207.1">
    <property type="nucleotide sequence ID" value="NZ_SJOA01000035.1"/>
</dbReference>
<evidence type="ECO:0000259" key="5">
    <source>
        <dbReference type="PROSITE" id="PS50887"/>
    </source>
</evidence>
<dbReference type="Pfam" id="PF00990">
    <property type="entry name" value="GGDEF"/>
    <property type="match status" value="1"/>
</dbReference>
<organism evidence="6 7">
    <name type="scientific">Acinetobacter terrae</name>
    <dbReference type="NCBI Taxonomy" id="2731247"/>
    <lineage>
        <taxon>Bacteria</taxon>
        <taxon>Pseudomonadati</taxon>
        <taxon>Pseudomonadota</taxon>
        <taxon>Gammaproteobacteria</taxon>
        <taxon>Moraxellales</taxon>
        <taxon>Moraxellaceae</taxon>
        <taxon>Acinetobacter</taxon>
        <taxon>Acinetobacter Taxon 24</taxon>
    </lineage>
</organism>
<evidence type="ECO:0000256" key="3">
    <source>
        <dbReference type="ARBA" id="ARBA00034247"/>
    </source>
</evidence>
<evidence type="ECO:0000313" key="6">
    <source>
        <dbReference type="EMBL" id="TCB54274.1"/>
    </source>
</evidence>
<comment type="caution">
    <text evidence="6">The sequence shown here is derived from an EMBL/GenBank/DDBJ whole genome shotgun (WGS) entry which is preliminary data.</text>
</comment>
<dbReference type="InterPro" id="IPR000160">
    <property type="entry name" value="GGDEF_dom"/>
</dbReference>
<keyword evidence="4" id="KW-0472">Membrane</keyword>
<dbReference type="GO" id="GO:0052621">
    <property type="term" value="F:diguanylate cyclase activity"/>
    <property type="evidence" value="ECO:0007669"/>
    <property type="project" value="UniProtKB-EC"/>
</dbReference>
<feature type="transmembrane region" description="Helical" evidence="4">
    <location>
        <begin position="105"/>
        <end position="125"/>
    </location>
</feature>
<accession>A0A4R0EE51</accession>
<dbReference type="InterPro" id="IPR050469">
    <property type="entry name" value="Diguanylate_Cyclase"/>
</dbReference>
<feature type="transmembrane region" description="Helical" evidence="4">
    <location>
        <begin position="76"/>
        <end position="93"/>
    </location>
</feature>
<feature type="transmembrane region" description="Helical" evidence="4">
    <location>
        <begin position="191"/>
        <end position="216"/>
    </location>
</feature>
<dbReference type="NCBIfam" id="TIGR00254">
    <property type="entry name" value="GGDEF"/>
    <property type="match status" value="1"/>
</dbReference>
<dbReference type="CDD" id="cd01949">
    <property type="entry name" value="GGDEF"/>
    <property type="match status" value="1"/>
</dbReference>
<dbReference type="EMBL" id="SJOA01000035">
    <property type="protein sequence ID" value="TCB54274.1"/>
    <property type="molecule type" value="Genomic_DNA"/>
</dbReference>
<dbReference type="PANTHER" id="PTHR45138">
    <property type="entry name" value="REGULATORY COMPONENTS OF SENSORY TRANSDUCTION SYSTEM"/>
    <property type="match status" value="1"/>
</dbReference>